<sequence>MQTLIALVLIMALACLFWQHRQQAERAHVLISHKCKQLDLQLISVSLHRLQWPCATTEWRWIYQFQFEFSSLGDDCYQAILHMHGPRAQRWDIPPYRIVDSQ</sequence>
<dbReference type="RefSeq" id="WP_306101476.1">
    <property type="nucleotide sequence ID" value="NZ_CP162601.1"/>
</dbReference>
<dbReference type="InterPro" id="IPR021732">
    <property type="entry name" value="DUF3301"/>
</dbReference>
<organism evidence="1">
    <name type="scientific">Vibrio sp. HB236076</name>
    <dbReference type="NCBI Taxonomy" id="3232307"/>
    <lineage>
        <taxon>Bacteria</taxon>
        <taxon>Pseudomonadati</taxon>
        <taxon>Pseudomonadota</taxon>
        <taxon>Gammaproteobacteria</taxon>
        <taxon>Vibrionales</taxon>
        <taxon>Vibrionaceae</taxon>
        <taxon>Vibrio</taxon>
    </lineage>
</organism>
<gene>
    <name evidence="1" type="ORF">AB0763_04280</name>
</gene>
<accession>A0AB39HGY5</accession>
<evidence type="ECO:0000313" key="1">
    <source>
        <dbReference type="EMBL" id="XDK25865.1"/>
    </source>
</evidence>
<proteinExistence type="predicted"/>
<dbReference type="KEGG" id="vih:AB0763_04280"/>
<dbReference type="AlphaFoldDB" id="A0AB39HGY5"/>
<dbReference type="Pfam" id="PF11743">
    <property type="entry name" value="DUF3301"/>
    <property type="match status" value="1"/>
</dbReference>
<dbReference type="EMBL" id="CP162601">
    <property type="protein sequence ID" value="XDK25865.1"/>
    <property type="molecule type" value="Genomic_DNA"/>
</dbReference>
<name>A0AB39HGY5_9VIBR</name>
<reference evidence="1" key="1">
    <citation type="submission" date="2024-07" db="EMBL/GenBank/DDBJ databases">
        <title>Genome Analysis of a Potential Novel Vibrio Species Secreting pH- and Thermo-stable Alginate Lyase and its Application in Producing Alginate Oligosaccharides.</title>
        <authorList>
            <person name="Huang H."/>
            <person name="Bao K."/>
        </authorList>
    </citation>
    <scope>NUCLEOTIDE SEQUENCE</scope>
    <source>
        <strain evidence="1">HB236076</strain>
    </source>
</reference>
<protein>
    <submittedName>
        <fullName evidence="1">DUF3301 domain-containing protein</fullName>
    </submittedName>
</protein>